<keyword evidence="2" id="KW-0378">Hydrolase</keyword>
<dbReference type="PANTHER" id="PTHR43002">
    <property type="entry name" value="GLYCOGEN DEBRANCHING ENZYME"/>
    <property type="match status" value="1"/>
</dbReference>
<dbReference type="GO" id="GO:0004135">
    <property type="term" value="F:amylo-alpha-1,6-glucosidase activity"/>
    <property type="evidence" value="ECO:0007669"/>
    <property type="project" value="InterPro"/>
</dbReference>
<evidence type="ECO:0000313" key="7">
    <source>
        <dbReference type="Proteomes" id="UP000247417"/>
    </source>
</evidence>
<dbReference type="InterPro" id="IPR013783">
    <property type="entry name" value="Ig-like_fold"/>
</dbReference>
<dbReference type="EMBL" id="NKTX01000024">
    <property type="protein sequence ID" value="PYD81652.1"/>
    <property type="molecule type" value="Genomic_DNA"/>
</dbReference>
<evidence type="ECO:0000256" key="2">
    <source>
        <dbReference type="ARBA" id="ARBA00022801"/>
    </source>
</evidence>
<comment type="similarity">
    <text evidence="1">Belongs to the glycosyl hydrolase 13 family.</text>
</comment>
<dbReference type="Gene3D" id="2.60.40.10">
    <property type="entry name" value="Immunoglobulins"/>
    <property type="match status" value="1"/>
</dbReference>
<comment type="caution">
    <text evidence="6">The sequence shown here is derived from an EMBL/GenBank/DDBJ whole genome shotgun (WGS) entry which is preliminary data.</text>
</comment>
<dbReference type="SUPFAM" id="SSF51011">
    <property type="entry name" value="Glycosyl hydrolase domain"/>
    <property type="match status" value="1"/>
</dbReference>
<dbReference type="Gene3D" id="3.20.20.80">
    <property type="entry name" value="Glycosidases"/>
    <property type="match status" value="1"/>
</dbReference>
<dbReference type="InterPro" id="IPR011837">
    <property type="entry name" value="Glycogen_debranch_GlgX"/>
</dbReference>
<evidence type="ECO:0000256" key="1">
    <source>
        <dbReference type="ARBA" id="ARBA00008061"/>
    </source>
</evidence>
<dbReference type="InterPro" id="IPR044505">
    <property type="entry name" value="GlgX_Isoamylase_N_E_set"/>
</dbReference>
<evidence type="ECO:0000259" key="5">
    <source>
        <dbReference type="SMART" id="SM00642"/>
    </source>
</evidence>
<dbReference type="OrthoDB" id="3236218at2"/>
<evidence type="ECO:0000313" key="6">
    <source>
        <dbReference type="EMBL" id="PYD81652.1"/>
    </source>
</evidence>
<dbReference type="Gene3D" id="2.60.40.1180">
    <property type="entry name" value="Golgi alpha-mannosidase II"/>
    <property type="match status" value="1"/>
</dbReference>
<dbReference type="GO" id="GO:0005980">
    <property type="term" value="P:glycogen catabolic process"/>
    <property type="evidence" value="ECO:0007669"/>
    <property type="project" value="InterPro"/>
</dbReference>
<dbReference type="InterPro" id="IPR004193">
    <property type="entry name" value="Glyco_hydro_13_N"/>
</dbReference>
<dbReference type="InterPro" id="IPR006047">
    <property type="entry name" value="GH13_cat_dom"/>
</dbReference>
<proteinExistence type="inferred from homology"/>
<dbReference type="InterPro" id="IPR017853">
    <property type="entry name" value="GH"/>
</dbReference>
<keyword evidence="3" id="KW-0326">Glycosidase</keyword>
<dbReference type="SMART" id="SM00642">
    <property type="entry name" value="Aamy"/>
    <property type="match status" value="1"/>
</dbReference>
<dbReference type="SUPFAM" id="SSF81296">
    <property type="entry name" value="E set domains"/>
    <property type="match status" value="1"/>
</dbReference>
<dbReference type="InterPro" id="IPR013780">
    <property type="entry name" value="Glyco_hydro_b"/>
</dbReference>
<dbReference type="CDD" id="cd11326">
    <property type="entry name" value="AmyAc_Glg_debranch"/>
    <property type="match status" value="1"/>
</dbReference>
<dbReference type="SUPFAM" id="SSF51445">
    <property type="entry name" value="(Trans)glycosidases"/>
    <property type="match status" value="1"/>
</dbReference>
<dbReference type="Pfam" id="PF02922">
    <property type="entry name" value="CBM_48"/>
    <property type="match status" value="1"/>
</dbReference>
<feature type="region of interest" description="Disordered" evidence="4">
    <location>
        <begin position="471"/>
        <end position="493"/>
    </location>
</feature>
<dbReference type="NCBIfam" id="TIGR02100">
    <property type="entry name" value="glgX_debranch"/>
    <property type="match status" value="1"/>
</dbReference>
<dbReference type="STRING" id="940286.GCA_000227565_03662"/>
<dbReference type="Proteomes" id="UP000247417">
    <property type="component" value="Unassembled WGS sequence"/>
</dbReference>
<accession>A0A318QWD2</accession>
<evidence type="ECO:0000256" key="4">
    <source>
        <dbReference type="SAM" id="MobiDB-lite"/>
    </source>
</evidence>
<organism evidence="6 7">
    <name type="scientific">Komagataeibacter oboediens</name>
    <dbReference type="NCBI Taxonomy" id="65958"/>
    <lineage>
        <taxon>Bacteria</taxon>
        <taxon>Pseudomonadati</taxon>
        <taxon>Pseudomonadota</taxon>
        <taxon>Alphaproteobacteria</taxon>
        <taxon>Acetobacterales</taxon>
        <taxon>Acetobacteraceae</taxon>
        <taxon>Komagataeibacter</taxon>
    </lineage>
</organism>
<dbReference type="AlphaFoldDB" id="A0A318QWD2"/>
<sequence length="712" mass="79902">MMRFPSSLLPGTPTRLGAHWDGMGVNFAVFSANAQQIDLCLFDPRDRREIARFHLPEYTDEVWHGYLPDAEPGLLYGFRAFGPYDPVNGHRFNPHKLLIDPYARRLTGPISWSDMQFGYRLHSPRADLSFDRRDSAPYMPRCVVVNDAYEWEDDVLPRVPWDRTVIMEAHVKGLTMRREMERNPQPGTFQALGAPEMIAHLHRLGVTTLELLPIQCFAPERYLLERGLTNYWGYNTLAFFVPYAGYLANGSPHELRAAIRRLHKAGIEVVMDVVYNHTCEGSELGPTLCYRGLDNAIYYRLVPGNERHLINDTGCGNTLNLSHPRVLQMVLDSLRYWASEFHVDGFRFDLAPVLGREPYGFDPGSGFFDAIIQDPVLSERKLIAEPWDPGPGGYQFGNFPPGFAEWNDRFRDTTRRFWRGDAMQQGEMAARIAGSGDLLDKRGRRPWSSVNILTTHDGFTLEDVVSYAGRHNDANKENGQDGHAENYSANWGVEGPSDDPAIVNLRGRVQRAMMATLMLSHGTPMLLAGDEFGQTQNGNNNAYCQDNPISWLDWDRAASPEGQVMIGFVARLSALRRAHPSLRAARYMHGRHHPLPGLADIGWFRRDGSPMGQEQWGEEAFHLLGVRRASTDTHDGMDVTYMLLNPGGDDIRAMLPGPEGRWTMLLDTTSPEKPETVLDEGTKDVVVPAHGLLLLSLAPDAEPDASLGGDAP</sequence>
<evidence type="ECO:0000256" key="3">
    <source>
        <dbReference type="ARBA" id="ARBA00023295"/>
    </source>
</evidence>
<dbReference type="CDD" id="cd02856">
    <property type="entry name" value="E_set_GDE_Isoamylase_N"/>
    <property type="match status" value="1"/>
</dbReference>
<protein>
    <submittedName>
        <fullName evidence="6">Glycogen debranching enzyme</fullName>
    </submittedName>
</protein>
<feature type="domain" description="Glycosyl hydrolase family 13 catalytic" evidence="5">
    <location>
        <begin position="164"/>
        <end position="576"/>
    </location>
</feature>
<name>A0A318QWD2_9PROT</name>
<dbReference type="RefSeq" id="WP_010513373.1">
    <property type="nucleotide sequence ID" value="NZ_NKTX01000024.1"/>
</dbReference>
<feature type="compositionally biased region" description="Basic and acidic residues" evidence="4">
    <location>
        <begin position="471"/>
        <end position="484"/>
    </location>
</feature>
<reference evidence="6 7" key="1">
    <citation type="submission" date="2017-07" db="EMBL/GenBank/DDBJ databases">
        <title>A draft genome sequence of Komagataeibacter oboediens LMG 18849.</title>
        <authorList>
            <person name="Skraban J."/>
            <person name="Cleenwerck I."/>
            <person name="Vandamme P."/>
            <person name="Trcek J."/>
        </authorList>
    </citation>
    <scope>NUCLEOTIDE SEQUENCE [LARGE SCALE GENOMIC DNA]</scope>
    <source>
        <strain evidence="6 7">LMG 18849</strain>
    </source>
</reference>
<gene>
    <name evidence="6" type="primary">glgX</name>
    <name evidence="6" type="ORF">CFR80_10580</name>
</gene>
<dbReference type="InterPro" id="IPR014756">
    <property type="entry name" value="Ig_E-set"/>
</dbReference>